<evidence type="ECO:0000313" key="2">
    <source>
        <dbReference type="Proteomes" id="UP000261580"/>
    </source>
</evidence>
<keyword evidence="2" id="KW-1185">Reference proteome</keyword>
<organism evidence="1 2">
    <name type="scientific">Neolamprologus brichardi</name>
    <name type="common">Fairy cichlid</name>
    <name type="synonym">Lamprologus brichardi</name>
    <dbReference type="NCBI Taxonomy" id="32507"/>
    <lineage>
        <taxon>Eukaryota</taxon>
        <taxon>Metazoa</taxon>
        <taxon>Chordata</taxon>
        <taxon>Craniata</taxon>
        <taxon>Vertebrata</taxon>
        <taxon>Euteleostomi</taxon>
        <taxon>Actinopterygii</taxon>
        <taxon>Neopterygii</taxon>
        <taxon>Teleostei</taxon>
        <taxon>Neoteleostei</taxon>
        <taxon>Acanthomorphata</taxon>
        <taxon>Ovalentaria</taxon>
        <taxon>Cichlomorphae</taxon>
        <taxon>Cichliformes</taxon>
        <taxon>Cichlidae</taxon>
        <taxon>African cichlids</taxon>
        <taxon>Pseudocrenilabrinae</taxon>
        <taxon>Lamprologini</taxon>
        <taxon>Neolamprologus</taxon>
    </lineage>
</organism>
<accession>A0A3Q4HFS2</accession>
<sequence>MYKSIVGIKLTVKYVQKMGQCTESVEPQEFHYHSVIYSPSVNEPSDTKHAPRLDYKEAQEAHILIREGFLLHTNGLQREVLQSYFVWNIIKRSKRLHQQAAPHQSVLLCTELDSTVIRS</sequence>
<name>A0A3Q4HFS2_NEOBR</name>
<evidence type="ECO:0000313" key="1">
    <source>
        <dbReference type="Ensembl" id="ENSNBRP00000019288.1"/>
    </source>
</evidence>
<proteinExistence type="predicted"/>
<dbReference type="AlphaFoldDB" id="A0A3Q4HFS2"/>
<reference evidence="1" key="2">
    <citation type="submission" date="2025-09" db="UniProtKB">
        <authorList>
            <consortium name="Ensembl"/>
        </authorList>
    </citation>
    <scope>IDENTIFICATION</scope>
</reference>
<dbReference type="Proteomes" id="UP000261580">
    <property type="component" value="Unassembled WGS sequence"/>
</dbReference>
<dbReference type="Ensembl" id="ENSNBRT00000019800.1">
    <property type="protein sequence ID" value="ENSNBRP00000019288.1"/>
    <property type="gene ID" value="ENSNBRG00000014839.1"/>
</dbReference>
<protein>
    <submittedName>
        <fullName evidence="1">Uncharacterized protein</fullName>
    </submittedName>
</protein>
<reference evidence="1" key="1">
    <citation type="submission" date="2025-08" db="UniProtKB">
        <authorList>
            <consortium name="Ensembl"/>
        </authorList>
    </citation>
    <scope>IDENTIFICATION</scope>
</reference>